<dbReference type="AlphaFoldDB" id="A0A0D6MB94"/>
<keyword evidence="2" id="KW-1133">Transmembrane helix</keyword>
<feature type="compositionally biased region" description="Pro residues" evidence="1">
    <location>
        <begin position="170"/>
        <end position="183"/>
    </location>
</feature>
<proteinExistence type="predicted"/>
<name>A0A0D6MB94_9BILA</name>
<feature type="compositionally biased region" description="Basic and acidic residues" evidence="1">
    <location>
        <begin position="106"/>
        <end position="121"/>
    </location>
</feature>
<evidence type="ECO:0000313" key="4">
    <source>
        <dbReference type="Proteomes" id="UP000054495"/>
    </source>
</evidence>
<keyword evidence="4" id="KW-1185">Reference proteome</keyword>
<evidence type="ECO:0000256" key="2">
    <source>
        <dbReference type="SAM" id="Phobius"/>
    </source>
</evidence>
<feature type="compositionally biased region" description="Polar residues" evidence="1">
    <location>
        <begin position="239"/>
        <end position="263"/>
    </location>
</feature>
<reference evidence="3 4" key="1">
    <citation type="submission" date="2013-05" db="EMBL/GenBank/DDBJ databases">
        <title>Draft genome of the parasitic nematode Anyclostoma ceylanicum.</title>
        <authorList>
            <person name="Mitreva M."/>
        </authorList>
    </citation>
    <scope>NUCLEOTIDE SEQUENCE [LARGE SCALE GENOMIC DNA]</scope>
</reference>
<feature type="transmembrane region" description="Helical" evidence="2">
    <location>
        <begin position="30"/>
        <end position="48"/>
    </location>
</feature>
<feature type="region of interest" description="Disordered" evidence="1">
    <location>
        <begin position="53"/>
        <end position="289"/>
    </location>
</feature>
<evidence type="ECO:0000256" key="1">
    <source>
        <dbReference type="SAM" id="MobiDB-lite"/>
    </source>
</evidence>
<feature type="compositionally biased region" description="Basic and acidic residues" evidence="1">
    <location>
        <begin position="68"/>
        <end position="90"/>
    </location>
</feature>
<accession>A0A0D6MB94</accession>
<organism evidence="3 4">
    <name type="scientific">Ancylostoma ceylanicum</name>
    <dbReference type="NCBI Taxonomy" id="53326"/>
    <lineage>
        <taxon>Eukaryota</taxon>
        <taxon>Metazoa</taxon>
        <taxon>Ecdysozoa</taxon>
        <taxon>Nematoda</taxon>
        <taxon>Chromadorea</taxon>
        <taxon>Rhabditida</taxon>
        <taxon>Rhabditina</taxon>
        <taxon>Rhabditomorpha</taxon>
        <taxon>Strongyloidea</taxon>
        <taxon>Ancylostomatidae</taxon>
        <taxon>Ancylostomatinae</taxon>
        <taxon>Ancylostoma</taxon>
    </lineage>
</organism>
<protein>
    <submittedName>
        <fullName evidence="3">Uncharacterized protein</fullName>
    </submittedName>
</protein>
<dbReference type="Proteomes" id="UP000054495">
    <property type="component" value="Unassembled WGS sequence"/>
</dbReference>
<feature type="compositionally biased region" description="Low complexity" evidence="1">
    <location>
        <begin position="145"/>
        <end position="159"/>
    </location>
</feature>
<sequence>MRAVTSLERQPSDEMADARYLKAPFPEKSITLLLALLMVVLYILEMICGSPSKAKSPTPLPTAVVIQPKEDKKKKEKESEKEVPKDDCRHNTNRHFPSKNIMLQLDVKRPDKEKEEKEKQAKGVPAVVSVPMGAPPPYVETKKVPGGAAPGADAAATPGVSTTQDVTPGVPAPAPPATQPPPLAQLRAAVVSPRRAQAVPPGGQPSLPVPARPPTTGVARFATSPRRIRTPRKAGTPRSRAQQQSGPPSTRTAISSLSGQQQQKIKREKCDFNEAATGKGLRLQQKRAK</sequence>
<gene>
    <name evidence="3" type="ORF">ANCCEY_03369</name>
</gene>
<dbReference type="EMBL" id="KE124834">
    <property type="protein sequence ID" value="EPB77527.1"/>
    <property type="molecule type" value="Genomic_DNA"/>
</dbReference>
<keyword evidence="2" id="KW-0812">Transmembrane</keyword>
<keyword evidence="2" id="KW-0472">Membrane</keyword>
<evidence type="ECO:0000313" key="3">
    <source>
        <dbReference type="EMBL" id="EPB77527.1"/>
    </source>
</evidence>